<protein>
    <submittedName>
        <fullName evidence="5">Glycosyltransferase</fullName>
    </submittedName>
</protein>
<dbReference type="SUPFAM" id="SSF53448">
    <property type="entry name" value="Nucleotide-diphospho-sugar transferases"/>
    <property type="match status" value="1"/>
</dbReference>
<evidence type="ECO:0000313" key="5">
    <source>
        <dbReference type="EMBL" id="GBQ05061.1"/>
    </source>
</evidence>
<keyword evidence="3" id="KW-0479">Metal-binding</keyword>
<keyword evidence="2" id="KW-0808">Transferase</keyword>
<evidence type="ECO:0000259" key="4">
    <source>
        <dbReference type="Pfam" id="PF14393"/>
    </source>
</evidence>
<dbReference type="Gene3D" id="3.90.550.10">
    <property type="entry name" value="Spore Coat Polysaccharide Biosynthesis Protein SpsA, Chain A"/>
    <property type="match status" value="1"/>
</dbReference>
<gene>
    <name evidence="5" type="ORF">AA15669_0284</name>
</gene>
<proteinExistence type="predicted"/>
<name>A0ABQ0NWR8_9PROT</name>
<dbReference type="PANTHER" id="PTHR13778:SF47">
    <property type="entry name" value="LIPOPOLYSACCHARIDE 1,3-GALACTOSYLTRANSFERASE"/>
    <property type="match status" value="1"/>
</dbReference>
<evidence type="ECO:0000313" key="6">
    <source>
        <dbReference type="Proteomes" id="UP001062901"/>
    </source>
</evidence>
<evidence type="ECO:0000256" key="1">
    <source>
        <dbReference type="ARBA" id="ARBA00022676"/>
    </source>
</evidence>
<dbReference type="Pfam" id="PF14393">
    <property type="entry name" value="DUF4422"/>
    <property type="match status" value="1"/>
</dbReference>
<dbReference type="RefSeq" id="WP_018979826.1">
    <property type="nucleotide sequence ID" value="NZ_BAQD01000003.1"/>
</dbReference>
<feature type="domain" description="DUF4422" evidence="4">
    <location>
        <begin position="40"/>
        <end position="223"/>
    </location>
</feature>
<organism evidence="5 6">
    <name type="scientific">Saccharibacter floricola DSM 15669</name>
    <dbReference type="NCBI Taxonomy" id="1123227"/>
    <lineage>
        <taxon>Bacteria</taxon>
        <taxon>Pseudomonadati</taxon>
        <taxon>Pseudomonadota</taxon>
        <taxon>Alphaproteobacteria</taxon>
        <taxon>Acetobacterales</taxon>
        <taxon>Acetobacteraceae</taxon>
        <taxon>Saccharibacter</taxon>
    </lineage>
</organism>
<dbReference type="PANTHER" id="PTHR13778">
    <property type="entry name" value="GLYCOSYLTRANSFERASE 8 DOMAIN-CONTAINING PROTEIN"/>
    <property type="match status" value="1"/>
</dbReference>
<reference evidence="5" key="1">
    <citation type="submission" date="2013-04" db="EMBL/GenBank/DDBJ databases">
        <title>The genome sequencing project of 58 acetic acid bacteria.</title>
        <authorList>
            <person name="Okamoto-Kainuma A."/>
            <person name="Ishikawa M."/>
            <person name="Umino S."/>
            <person name="Koizumi Y."/>
            <person name="Shiwa Y."/>
            <person name="Yoshikawa H."/>
            <person name="Matsutani M."/>
            <person name="Matsushita K."/>
        </authorList>
    </citation>
    <scope>NUCLEOTIDE SEQUENCE</scope>
    <source>
        <strain evidence="5">DSM 15669</strain>
    </source>
</reference>
<dbReference type="InterPro" id="IPR002495">
    <property type="entry name" value="Glyco_trans_8"/>
</dbReference>
<dbReference type="InterPro" id="IPR050748">
    <property type="entry name" value="Glycosyltrans_8_dom-fam"/>
</dbReference>
<dbReference type="Pfam" id="PF01501">
    <property type="entry name" value="Glyco_transf_8"/>
    <property type="match status" value="1"/>
</dbReference>
<evidence type="ECO:0000256" key="2">
    <source>
        <dbReference type="ARBA" id="ARBA00022679"/>
    </source>
</evidence>
<dbReference type="CDD" id="cd04194">
    <property type="entry name" value="GT8_A4GalT_like"/>
    <property type="match status" value="1"/>
</dbReference>
<dbReference type="InterPro" id="IPR025536">
    <property type="entry name" value="DUF4422"/>
</dbReference>
<dbReference type="Proteomes" id="UP001062901">
    <property type="component" value="Unassembled WGS sequence"/>
</dbReference>
<sequence length="605" mass="70774">MSLIDARVYVRYSGDHPVLSNDLFVPIQVDEAHYERGYEQWGELANLYWMWKNVRHDYVGLMQNRRYLSLSSKWNEDGAVARLEGGLVHRHAWTRRGATTLLQSCDVLIPHRYSLEDISLSEGVYSPYDFFIEEGGSARDIELFLCLIKEKHPEYYINALEFIYGTSMVPWNIFVMKSHIFHDYCSFVFSVICDIEHLSESGSFQRNLWCLLAEFLGNIYLKNLSEKDRSLIIREASIIYTDDDDIGLDFKKVSQEIMLHEKKVHHDQPMDVLYGGHINLVVSFDANYYRPACATISSIIRHTRNTDNITLYVIHDDRLSDDVIRKVTARYGRLLEIKFVRIGDTFVKYFPMNRKHINVNAYYRLLISSVLPETVERVIYFDTDVVLCDDVTKLWNTDLHGKVLGGARDEDGLIESRRLFGEGFNNNYINSGVLLFDVACAKKRYGKLEFLYAEAFYKNTHNITMQDQDILNLAYKEDIFILPLRWNVASSAYLYQRTSHVCGRAEGEEYAYTKKEHDEARRNPAVLHFTGRRKPWRVSCMHPLKSLYWRYYRGAAGYRALLKRYLCLNNYYVTISRGRLSVHLPLVKTSFSVRRYAKLLRKKTA</sequence>
<keyword evidence="1" id="KW-0328">Glycosyltransferase</keyword>
<dbReference type="EMBL" id="BAQD01000003">
    <property type="protein sequence ID" value="GBQ05061.1"/>
    <property type="molecule type" value="Genomic_DNA"/>
</dbReference>
<keyword evidence="6" id="KW-1185">Reference proteome</keyword>
<dbReference type="InterPro" id="IPR029044">
    <property type="entry name" value="Nucleotide-diphossugar_trans"/>
</dbReference>
<comment type="caution">
    <text evidence="5">The sequence shown here is derived from an EMBL/GenBank/DDBJ whole genome shotgun (WGS) entry which is preliminary data.</text>
</comment>
<accession>A0ABQ0NWR8</accession>
<evidence type="ECO:0000256" key="3">
    <source>
        <dbReference type="ARBA" id="ARBA00022723"/>
    </source>
</evidence>